<dbReference type="InterPro" id="IPR028366">
    <property type="entry name" value="PhoU"/>
</dbReference>
<dbReference type="eggNOG" id="arCOG00232">
    <property type="taxonomic scope" value="Archaea"/>
</dbReference>
<name>A1RUP2_PYRIL</name>
<dbReference type="RefSeq" id="WP_011763249.1">
    <property type="nucleotide sequence ID" value="NC_008701.1"/>
</dbReference>
<organism evidence="2 3">
    <name type="scientific">Pyrobaculum islandicum (strain DSM 4184 / JCM 9189 / GEO3)</name>
    <dbReference type="NCBI Taxonomy" id="384616"/>
    <lineage>
        <taxon>Archaea</taxon>
        <taxon>Thermoproteota</taxon>
        <taxon>Thermoprotei</taxon>
        <taxon>Thermoproteales</taxon>
        <taxon>Thermoproteaceae</taxon>
        <taxon>Pyrobaculum</taxon>
    </lineage>
</organism>
<reference evidence="2" key="1">
    <citation type="submission" date="2006-12" db="EMBL/GenBank/DDBJ databases">
        <title>Complete sequence of Pyrobaculum islandicum DSM 4184.</title>
        <authorList>
            <person name="Copeland A."/>
            <person name="Lucas S."/>
            <person name="Lapidus A."/>
            <person name="Barry K."/>
            <person name="Detter J.C."/>
            <person name="Glavina del Rio T."/>
            <person name="Dalin E."/>
            <person name="Tice H."/>
            <person name="Pitluck S."/>
            <person name="Meincke L."/>
            <person name="Brettin T."/>
            <person name="Bruce D."/>
            <person name="Han C."/>
            <person name="Tapia R."/>
            <person name="Gilna P."/>
            <person name="Schmutz J."/>
            <person name="Larimer F."/>
            <person name="Land M."/>
            <person name="Hauser L."/>
            <person name="Kyrpides N."/>
            <person name="Mikhailova N."/>
            <person name="Cozen A.E."/>
            <person name="Fitz-Gibbon S.T."/>
            <person name="House C.H."/>
            <person name="Saltikov C."/>
            <person name="Lowe T."/>
            <person name="Richardson P."/>
        </authorList>
    </citation>
    <scope>NUCLEOTIDE SEQUENCE [LARGE SCALE GENOMIC DNA]</scope>
    <source>
        <strain evidence="2">DSM 4184</strain>
    </source>
</reference>
<dbReference type="GO" id="GO:0045936">
    <property type="term" value="P:negative regulation of phosphate metabolic process"/>
    <property type="evidence" value="ECO:0007669"/>
    <property type="project" value="InterPro"/>
</dbReference>
<dbReference type="EMBL" id="CP000504">
    <property type="protein sequence ID" value="ABL88674.1"/>
    <property type="molecule type" value="Genomic_DNA"/>
</dbReference>
<dbReference type="Pfam" id="PF01895">
    <property type="entry name" value="PhoU"/>
    <property type="match status" value="2"/>
</dbReference>
<evidence type="ECO:0000313" key="2">
    <source>
        <dbReference type="EMBL" id="ABL88674.1"/>
    </source>
</evidence>
<dbReference type="KEGG" id="pis:Pisl_1519"/>
<dbReference type="Proteomes" id="UP000002595">
    <property type="component" value="Chromosome"/>
</dbReference>
<protein>
    <submittedName>
        <fullName evidence="2">Phosphate uptake regulator, PhoU</fullName>
    </submittedName>
</protein>
<dbReference type="PANTHER" id="PTHR42930">
    <property type="entry name" value="PHOSPHATE-SPECIFIC TRANSPORT SYSTEM ACCESSORY PROTEIN PHOU"/>
    <property type="match status" value="1"/>
</dbReference>
<dbReference type="Gene3D" id="1.20.58.220">
    <property type="entry name" value="Phosphate transport system protein phou homolog 2, domain 2"/>
    <property type="match status" value="1"/>
</dbReference>
<feature type="domain" description="PhoU" evidence="1">
    <location>
        <begin position="18"/>
        <end position="96"/>
    </location>
</feature>
<dbReference type="InterPro" id="IPR026022">
    <property type="entry name" value="PhoU_dom"/>
</dbReference>
<dbReference type="PANTHER" id="PTHR42930:SF3">
    <property type="entry name" value="PHOSPHATE-SPECIFIC TRANSPORT SYSTEM ACCESSORY PROTEIN PHOU"/>
    <property type="match status" value="1"/>
</dbReference>
<gene>
    <name evidence="2" type="ordered locus">Pisl_1519</name>
</gene>
<dbReference type="STRING" id="384616.Pisl_1519"/>
<dbReference type="GO" id="GO:0030643">
    <property type="term" value="P:intracellular phosphate ion homeostasis"/>
    <property type="evidence" value="ECO:0007669"/>
    <property type="project" value="InterPro"/>
</dbReference>
<evidence type="ECO:0000259" key="1">
    <source>
        <dbReference type="Pfam" id="PF01895"/>
    </source>
</evidence>
<dbReference type="OrthoDB" id="7738at2157"/>
<accession>A1RUP2</accession>
<sequence>MRRLLDLAEEEISKRLREGAKLAVEALSTALSGGVSAEKIREVASRLHNIHDEVSDLVMETVARYNPVAIDLRFLKSALFISYDLYRIARYAYDIAIVVEKLGGGCQSKKVQEVGNVVIHMVTTAVDMFLNRDISKLEEVVKLDDEVVDKSYEEALMEVLKGADRCKVMETVILRLLERASDHAVYITNHVYYLITGKARPHAPGRGAPQ</sequence>
<dbReference type="InterPro" id="IPR038078">
    <property type="entry name" value="PhoU-like_sf"/>
</dbReference>
<keyword evidence="3" id="KW-1185">Reference proteome</keyword>
<dbReference type="AlphaFoldDB" id="A1RUP2"/>
<dbReference type="GeneID" id="4616650"/>
<proteinExistence type="predicted"/>
<dbReference type="SUPFAM" id="SSF109755">
    <property type="entry name" value="PhoU-like"/>
    <property type="match status" value="1"/>
</dbReference>
<feature type="domain" description="PhoU" evidence="1">
    <location>
        <begin position="112"/>
        <end position="188"/>
    </location>
</feature>
<evidence type="ECO:0000313" key="3">
    <source>
        <dbReference type="Proteomes" id="UP000002595"/>
    </source>
</evidence>
<dbReference type="HOGENOM" id="CLU_078518_3_2_2"/>